<evidence type="ECO:0000313" key="3">
    <source>
        <dbReference type="Proteomes" id="UP001202328"/>
    </source>
</evidence>
<dbReference type="Gene3D" id="3.30.420.10">
    <property type="entry name" value="Ribonuclease H-like superfamily/Ribonuclease H"/>
    <property type="match status" value="1"/>
</dbReference>
<dbReference type="GO" id="GO:0004523">
    <property type="term" value="F:RNA-DNA hybrid ribonuclease activity"/>
    <property type="evidence" value="ECO:0007669"/>
    <property type="project" value="InterPro"/>
</dbReference>
<evidence type="ECO:0000259" key="1">
    <source>
        <dbReference type="Pfam" id="PF13456"/>
    </source>
</evidence>
<organism evidence="2 3">
    <name type="scientific">Papaver atlanticum</name>
    <dbReference type="NCBI Taxonomy" id="357466"/>
    <lineage>
        <taxon>Eukaryota</taxon>
        <taxon>Viridiplantae</taxon>
        <taxon>Streptophyta</taxon>
        <taxon>Embryophyta</taxon>
        <taxon>Tracheophyta</taxon>
        <taxon>Spermatophyta</taxon>
        <taxon>Magnoliopsida</taxon>
        <taxon>Ranunculales</taxon>
        <taxon>Papaveraceae</taxon>
        <taxon>Papaveroideae</taxon>
        <taxon>Papaver</taxon>
    </lineage>
</organism>
<feature type="domain" description="RNase H type-1" evidence="1">
    <location>
        <begin position="18"/>
        <end position="59"/>
    </location>
</feature>
<comment type="caution">
    <text evidence="2">The sequence shown here is derived from an EMBL/GenBank/DDBJ whole genome shotgun (WGS) entry which is preliminary data.</text>
</comment>
<evidence type="ECO:0000313" key="2">
    <source>
        <dbReference type="EMBL" id="KAI3904415.1"/>
    </source>
</evidence>
<dbReference type="AlphaFoldDB" id="A0AAD4XEF6"/>
<dbReference type="Pfam" id="PF13456">
    <property type="entry name" value="RVT_3"/>
    <property type="match status" value="1"/>
</dbReference>
<reference evidence="2" key="1">
    <citation type="submission" date="2022-04" db="EMBL/GenBank/DDBJ databases">
        <title>A functionally conserved STORR gene fusion in Papaver species that diverged 16.8 million years ago.</title>
        <authorList>
            <person name="Catania T."/>
        </authorList>
    </citation>
    <scope>NUCLEOTIDE SEQUENCE</scope>
    <source>
        <strain evidence="2">S-188037</strain>
    </source>
</reference>
<dbReference type="GO" id="GO:0003676">
    <property type="term" value="F:nucleic acid binding"/>
    <property type="evidence" value="ECO:0007669"/>
    <property type="project" value="InterPro"/>
</dbReference>
<dbReference type="InterPro" id="IPR002156">
    <property type="entry name" value="RNaseH_domain"/>
</dbReference>
<protein>
    <recommendedName>
        <fullName evidence="1">RNase H type-1 domain-containing protein</fullName>
    </recommendedName>
</protein>
<dbReference type="EMBL" id="JAJJMB010011095">
    <property type="protein sequence ID" value="KAI3904415.1"/>
    <property type="molecule type" value="Genomic_DNA"/>
</dbReference>
<sequence>MQLPVVQSIAVGSGLCRNYMAEMSAVLTGLEWAKNKGYRRISVASDSRSDVLYIANGSRLNLFFSFHLSSLISKNSNSQQWRPFTGRRNIGENHLPESRVWFWEEQLRLCLNRVGLSWICNQMKKSIDKKYFRFVVVKIPLLIMHLRRFLMSNRQRQKWPISKTLLDASLWSKFNEMAMGLLFMIC</sequence>
<dbReference type="Proteomes" id="UP001202328">
    <property type="component" value="Unassembled WGS sequence"/>
</dbReference>
<keyword evidence="3" id="KW-1185">Reference proteome</keyword>
<dbReference type="InterPro" id="IPR036397">
    <property type="entry name" value="RNaseH_sf"/>
</dbReference>
<name>A0AAD4XEF6_9MAGN</name>
<accession>A0AAD4XEF6</accession>
<gene>
    <name evidence="2" type="ORF">MKW98_014595</name>
</gene>
<proteinExistence type="predicted"/>